<protein>
    <submittedName>
        <fullName evidence="1">Uncharacterized protein</fullName>
    </submittedName>
</protein>
<proteinExistence type="predicted"/>
<gene>
    <name evidence="1" type="ORF">EVAR_37467_1</name>
</gene>
<evidence type="ECO:0000313" key="2">
    <source>
        <dbReference type="Proteomes" id="UP000299102"/>
    </source>
</evidence>
<evidence type="ECO:0000313" key="1">
    <source>
        <dbReference type="EMBL" id="GBP61203.1"/>
    </source>
</evidence>
<dbReference type="AlphaFoldDB" id="A0A4C1XDD3"/>
<comment type="caution">
    <text evidence="1">The sequence shown here is derived from an EMBL/GenBank/DDBJ whole genome shotgun (WGS) entry which is preliminary data.</text>
</comment>
<organism evidence="1 2">
    <name type="scientific">Eumeta variegata</name>
    <name type="common">Bagworm moth</name>
    <name type="synonym">Eumeta japonica</name>
    <dbReference type="NCBI Taxonomy" id="151549"/>
    <lineage>
        <taxon>Eukaryota</taxon>
        <taxon>Metazoa</taxon>
        <taxon>Ecdysozoa</taxon>
        <taxon>Arthropoda</taxon>
        <taxon>Hexapoda</taxon>
        <taxon>Insecta</taxon>
        <taxon>Pterygota</taxon>
        <taxon>Neoptera</taxon>
        <taxon>Endopterygota</taxon>
        <taxon>Lepidoptera</taxon>
        <taxon>Glossata</taxon>
        <taxon>Ditrysia</taxon>
        <taxon>Tineoidea</taxon>
        <taxon>Psychidae</taxon>
        <taxon>Oiketicinae</taxon>
        <taxon>Eumeta</taxon>
    </lineage>
</organism>
<reference evidence="1 2" key="1">
    <citation type="journal article" date="2019" name="Commun. Biol.">
        <title>The bagworm genome reveals a unique fibroin gene that provides high tensile strength.</title>
        <authorList>
            <person name="Kono N."/>
            <person name="Nakamura H."/>
            <person name="Ohtoshi R."/>
            <person name="Tomita M."/>
            <person name="Numata K."/>
            <person name="Arakawa K."/>
        </authorList>
    </citation>
    <scope>NUCLEOTIDE SEQUENCE [LARGE SCALE GENOMIC DNA]</scope>
</reference>
<sequence length="149" mass="16687">MVSKVVIKLTTTDLASDGQVIGCDREDFEDGEFSTRATTSCAIRCVPLSGVMAFRTRDEPKTIKNAAKAAFMRRDRIINGKNEPDVRHLNSCPAKCDPRERRTPGLLPAILRADRNKTTTELIKWSLATSFFSKCEHANHRRAGDHRCP</sequence>
<keyword evidence="2" id="KW-1185">Reference proteome</keyword>
<dbReference type="EMBL" id="BGZK01000807">
    <property type="protein sequence ID" value="GBP61203.1"/>
    <property type="molecule type" value="Genomic_DNA"/>
</dbReference>
<accession>A0A4C1XDD3</accession>
<name>A0A4C1XDD3_EUMVA</name>
<dbReference type="Proteomes" id="UP000299102">
    <property type="component" value="Unassembled WGS sequence"/>
</dbReference>